<evidence type="ECO:0008006" key="3">
    <source>
        <dbReference type="Google" id="ProtNLM"/>
    </source>
</evidence>
<proteinExistence type="predicted"/>
<evidence type="ECO:0000313" key="2">
    <source>
        <dbReference type="Proteomes" id="UP001220324"/>
    </source>
</evidence>
<sequence>RAATSVKRYSTAQAAPFRLQYGVRPSQLESKAHSLGWEAIQALVEPSFVQHWQFSSEKEKKGFLALGFSRAFSQFFPLTLVERVEATCKMHYLALLIDDQLDKMNAADMLSYRELIMQIARGKAEPDRSICVEWMLFDTLQSMRTIDEALASVLVEGFCTLLQMQTAPERTIIKHLGPYLERREIDVGRSFYTALIRFGANLHLSPSELQQTSALESTAFRFMGVLNDVFSWDKEWKAYQEHSTDGAQPFSAVHVLAQETGLPYPACKRLMYSYCRELELVLAQSAAEIRESAGGTLRPEMEKYVKGLEYLMSGIELWSQWTPRYR</sequence>
<organism evidence="1 2">
    <name type="scientific">Penicillium frequentans</name>
    <dbReference type="NCBI Taxonomy" id="3151616"/>
    <lineage>
        <taxon>Eukaryota</taxon>
        <taxon>Fungi</taxon>
        <taxon>Dikarya</taxon>
        <taxon>Ascomycota</taxon>
        <taxon>Pezizomycotina</taxon>
        <taxon>Eurotiomycetes</taxon>
        <taxon>Eurotiomycetidae</taxon>
        <taxon>Eurotiales</taxon>
        <taxon>Aspergillaceae</taxon>
        <taxon>Penicillium</taxon>
    </lineage>
</organism>
<dbReference type="Proteomes" id="UP001220324">
    <property type="component" value="Unassembled WGS sequence"/>
</dbReference>
<comment type="caution">
    <text evidence="1">The sequence shown here is derived from an EMBL/GenBank/DDBJ whole genome shotgun (WGS) entry which is preliminary data.</text>
</comment>
<accession>A0AAD6GI68</accession>
<feature type="non-terminal residue" evidence="1">
    <location>
        <position position="1"/>
    </location>
</feature>
<reference evidence="1 2" key="1">
    <citation type="journal article" date="2023" name="IMA Fungus">
        <title>Comparative genomic study of the Penicillium genus elucidates a diverse pangenome and 15 lateral gene transfer events.</title>
        <authorList>
            <person name="Petersen C."/>
            <person name="Sorensen T."/>
            <person name="Nielsen M.R."/>
            <person name="Sondergaard T.E."/>
            <person name="Sorensen J.L."/>
            <person name="Fitzpatrick D.A."/>
            <person name="Frisvad J.C."/>
            <person name="Nielsen K.L."/>
        </authorList>
    </citation>
    <scope>NUCLEOTIDE SEQUENCE [LARGE SCALE GENOMIC DNA]</scope>
    <source>
        <strain evidence="1 2">IBT 35679</strain>
    </source>
</reference>
<gene>
    <name evidence="1" type="ORF">N7494_003733</name>
</gene>
<keyword evidence="2" id="KW-1185">Reference proteome</keyword>
<dbReference type="SUPFAM" id="SSF48576">
    <property type="entry name" value="Terpenoid synthases"/>
    <property type="match status" value="1"/>
</dbReference>
<name>A0AAD6GI68_9EURO</name>
<dbReference type="Pfam" id="PF19086">
    <property type="entry name" value="Terpene_syn_C_2"/>
    <property type="match status" value="1"/>
</dbReference>
<dbReference type="AlphaFoldDB" id="A0AAD6GI68"/>
<dbReference type="EMBL" id="JAQIZZ010000003">
    <property type="protein sequence ID" value="KAJ5546148.1"/>
    <property type="molecule type" value="Genomic_DNA"/>
</dbReference>
<dbReference type="Gene3D" id="1.10.600.10">
    <property type="entry name" value="Farnesyl Diphosphate Synthase"/>
    <property type="match status" value="1"/>
</dbReference>
<protein>
    <recommendedName>
        <fullName evidence="3">Aristolochene synthase</fullName>
    </recommendedName>
</protein>
<dbReference type="InterPro" id="IPR008949">
    <property type="entry name" value="Isoprenoid_synthase_dom_sf"/>
</dbReference>
<evidence type="ECO:0000313" key="1">
    <source>
        <dbReference type="EMBL" id="KAJ5546148.1"/>
    </source>
</evidence>